<dbReference type="PANTHER" id="PTHR11339:SF408">
    <property type="entry name" value="MUCIN-5B"/>
    <property type="match status" value="1"/>
</dbReference>
<keyword evidence="2" id="KW-0964">Secreted</keyword>
<comment type="caution">
    <text evidence="7">The sequence shown here is derived from an EMBL/GenBank/DDBJ whole genome shotgun (WGS) entry which is preliminary data.</text>
</comment>
<name>A0A9N7Z7R4_PLEPL</name>
<dbReference type="PROSITE" id="PS51233">
    <property type="entry name" value="VWFD"/>
    <property type="match status" value="1"/>
</dbReference>
<dbReference type="SUPFAM" id="SSF57567">
    <property type="entry name" value="Serine protease inhibitors"/>
    <property type="match status" value="2"/>
</dbReference>
<feature type="domain" description="VWFD" evidence="6">
    <location>
        <begin position="96"/>
        <end position="270"/>
    </location>
</feature>
<keyword evidence="8" id="KW-1185">Reference proteome</keyword>
<dbReference type="InterPro" id="IPR050780">
    <property type="entry name" value="Mucin_vWF_Thrombospondin_sf"/>
</dbReference>
<keyword evidence="4" id="KW-0325">Glycoprotein</keyword>
<dbReference type="SMART" id="SM00216">
    <property type="entry name" value="VWD"/>
    <property type="match status" value="1"/>
</dbReference>
<evidence type="ECO:0000256" key="5">
    <source>
        <dbReference type="SAM" id="MobiDB-lite"/>
    </source>
</evidence>
<feature type="compositionally biased region" description="Polar residues" evidence="5">
    <location>
        <begin position="503"/>
        <end position="520"/>
    </location>
</feature>
<reference evidence="7" key="1">
    <citation type="submission" date="2020-03" db="EMBL/GenBank/DDBJ databases">
        <authorList>
            <person name="Weist P."/>
        </authorList>
    </citation>
    <scope>NUCLEOTIDE SEQUENCE</scope>
</reference>
<evidence type="ECO:0000256" key="1">
    <source>
        <dbReference type="ARBA" id="ARBA00004613"/>
    </source>
</evidence>
<sequence>MVYLNCSEAQPGTTGIECQKSCSTLDMACISTGCLSGCICPDGQVSDGLGGCINETKCPCVHNGKIYQPGDTLTVDCNTCYCKERKFKCTEKLCDSVCGIYGDGHYVTFDDKRFDFSGQCGYTLLQDFCGSGQSNGSFRIITENVPCGSTGITCSKTIKIFLGDNEFQLKDDNFQVIKGSSKVFPAQIHKMGIYLVVTIKAGLVLMWDQKTSLFIKLSPDFKGQVCGLCGNYDGNSNNDFTTSSQGTVADVLEFAVAAYAKACNEAGACVKWRSPKMCPIFCDYYNAPDGCEWHYRPCGAACMKTCRNPSGNCSNLITALEGCYPHCPPNQPYFDEDTMKCVEWNQCGCYDSRGTHYRPGDKVPSNNCYNCSCEVSGISCSYNMSSCTCFMNGKYYRYGETIYSTTDGLGNCITAECGANGNVNRKVYPCLTTTTPGPTSTPFTFSTSGTTTVGSTISTKSTTSPATVSTTARNNSHNIKNNCKHHYSSSNNNGRNYKPRNNSCNIKTNKPRNNSGNIKTNCKYHYSSSNNNGRNYKPRNNSCNIKTNKPRNNSRNIKTNLLLRLQPQGLLSNNKPRNNSCNIKTNKPRNNSHNIKNNCKHHYSSSNNNGRNYKPRNNSGNIKTNCKYHYSSSNNNGRNYKPRNNSCNIKTNKPRNNSRNIKTNCKYHYHYSSSNNNGRNYNHSCRNNCFNACCQNNKPRNNSCNIKTNKPRNNSRNIKTNCKYHYHYSSSNNNGRNYKPRNNSGNIKTNCKYHYSSSNNNGRNYKPRNNSCNIKTNKPRNNSCNIKTNKPRNNSRNIKTNCKYHYHYSSSNNNGRNYNHSCRNNCFKWNNSNS</sequence>
<dbReference type="Pfam" id="PF00094">
    <property type="entry name" value="VWD"/>
    <property type="match status" value="1"/>
</dbReference>
<feature type="compositionally biased region" description="Low complexity" evidence="5">
    <location>
        <begin position="451"/>
        <end position="471"/>
    </location>
</feature>
<dbReference type="SMART" id="SM00215">
    <property type="entry name" value="VWC_out"/>
    <property type="match status" value="1"/>
</dbReference>
<feature type="compositionally biased region" description="Polar residues" evidence="5">
    <location>
        <begin position="542"/>
        <end position="559"/>
    </location>
</feature>
<evidence type="ECO:0000256" key="2">
    <source>
        <dbReference type="ARBA" id="ARBA00022525"/>
    </source>
</evidence>
<protein>
    <recommendedName>
        <fullName evidence="6">VWFD domain-containing protein</fullName>
    </recommendedName>
</protein>
<evidence type="ECO:0000256" key="4">
    <source>
        <dbReference type="ARBA" id="ARBA00023180"/>
    </source>
</evidence>
<evidence type="ECO:0000256" key="3">
    <source>
        <dbReference type="ARBA" id="ARBA00023157"/>
    </source>
</evidence>
<feature type="compositionally biased region" description="Low complexity" evidence="5">
    <location>
        <begin position="561"/>
        <end position="571"/>
    </location>
</feature>
<dbReference type="PANTHER" id="PTHR11339">
    <property type="entry name" value="EXTRACELLULAR MATRIX GLYCOPROTEIN RELATED"/>
    <property type="match status" value="1"/>
</dbReference>
<proteinExistence type="predicted"/>
<feature type="region of interest" description="Disordered" evidence="5">
    <location>
        <begin position="451"/>
        <end position="661"/>
    </location>
</feature>
<dbReference type="AlphaFoldDB" id="A0A9N7Z7R4"/>
<dbReference type="EMBL" id="CADEAL010004148">
    <property type="protein sequence ID" value="CAB1452927.1"/>
    <property type="molecule type" value="Genomic_DNA"/>
</dbReference>
<dbReference type="InterPro" id="IPR058753">
    <property type="entry name" value="TIL_OTOGL_Mucin"/>
</dbReference>
<dbReference type="GO" id="GO:0031012">
    <property type="term" value="C:extracellular matrix"/>
    <property type="evidence" value="ECO:0007669"/>
    <property type="project" value="TreeGrafter"/>
</dbReference>
<comment type="subcellular location">
    <subcellularLocation>
        <location evidence="1">Secreted</location>
    </subcellularLocation>
</comment>
<evidence type="ECO:0000259" key="6">
    <source>
        <dbReference type="PROSITE" id="PS51233"/>
    </source>
</evidence>
<evidence type="ECO:0000313" key="8">
    <source>
        <dbReference type="Proteomes" id="UP001153269"/>
    </source>
</evidence>
<evidence type="ECO:0000313" key="7">
    <source>
        <dbReference type="EMBL" id="CAB1452927.1"/>
    </source>
</evidence>
<dbReference type="InterPro" id="IPR001007">
    <property type="entry name" value="VWF_dom"/>
</dbReference>
<dbReference type="Gene3D" id="2.10.25.10">
    <property type="entry name" value="Laminin"/>
    <property type="match status" value="1"/>
</dbReference>
<dbReference type="InterPro" id="IPR001846">
    <property type="entry name" value="VWF_type-D"/>
</dbReference>
<dbReference type="InterPro" id="IPR036084">
    <property type="entry name" value="Ser_inhib-like_sf"/>
</dbReference>
<feature type="compositionally biased region" description="Low complexity" evidence="5">
    <location>
        <begin position="530"/>
        <end position="541"/>
    </location>
</feature>
<keyword evidence="3" id="KW-1015">Disulfide bond</keyword>
<feature type="compositionally biased region" description="Polar residues" evidence="5">
    <location>
        <begin position="646"/>
        <end position="661"/>
    </location>
</feature>
<dbReference type="GO" id="GO:0005615">
    <property type="term" value="C:extracellular space"/>
    <property type="evidence" value="ECO:0007669"/>
    <property type="project" value="TreeGrafter"/>
</dbReference>
<dbReference type="Pfam" id="PF25962">
    <property type="entry name" value="TIL_OTOGL_Mucin"/>
    <property type="match status" value="1"/>
</dbReference>
<feature type="compositionally biased region" description="Polar residues" evidence="5">
    <location>
        <begin position="572"/>
        <end position="597"/>
    </location>
</feature>
<organism evidence="7 8">
    <name type="scientific">Pleuronectes platessa</name>
    <name type="common">European plaice</name>
    <dbReference type="NCBI Taxonomy" id="8262"/>
    <lineage>
        <taxon>Eukaryota</taxon>
        <taxon>Metazoa</taxon>
        <taxon>Chordata</taxon>
        <taxon>Craniata</taxon>
        <taxon>Vertebrata</taxon>
        <taxon>Euteleostomi</taxon>
        <taxon>Actinopterygii</taxon>
        <taxon>Neopterygii</taxon>
        <taxon>Teleostei</taxon>
        <taxon>Neoteleostei</taxon>
        <taxon>Acanthomorphata</taxon>
        <taxon>Carangaria</taxon>
        <taxon>Pleuronectiformes</taxon>
        <taxon>Pleuronectoidei</taxon>
        <taxon>Pleuronectidae</taxon>
        <taxon>Pleuronectes</taxon>
    </lineage>
</organism>
<dbReference type="Proteomes" id="UP001153269">
    <property type="component" value="Unassembled WGS sequence"/>
</dbReference>
<dbReference type="CDD" id="cd19941">
    <property type="entry name" value="TIL"/>
    <property type="match status" value="1"/>
</dbReference>
<feature type="compositionally biased region" description="Low complexity" evidence="5">
    <location>
        <begin position="634"/>
        <end position="645"/>
    </location>
</feature>
<gene>
    <name evidence="7" type="ORF">PLEPLA_LOCUS40677</name>
</gene>
<accession>A0A9N7Z7R4</accession>
<feature type="compositionally biased region" description="Low complexity" evidence="5">
    <location>
        <begin position="491"/>
        <end position="502"/>
    </location>
</feature>
<feature type="compositionally biased region" description="Low complexity" evidence="5">
    <location>
        <begin position="607"/>
        <end position="618"/>
    </location>
</feature>
<feature type="compositionally biased region" description="Polar residues" evidence="5">
    <location>
        <begin position="472"/>
        <end position="481"/>
    </location>
</feature>